<dbReference type="GO" id="GO:0003677">
    <property type="term" value="F:DNA binding"/>
    <property type="evidence" value="ECO:0007669"/>
    <property type="project" value="UniProtKB-KW"/>
</dbReference>
<accession>A0AB36JR03</accession>
<dbReference type="PROSITE" id="PS50943">
    <property type="entry name" value="HTH_CROC1"/>
    <property type="match status" value="1"/>
</dbReference>
<dbReference type="Proteomes" id="UP000188946">
    <property type="component" value="Unassembled WGS sequence"/>
</dbReference>
<evidence type="ECO:0000313" key="5">
    <source>
        <dbReference type="Proteomes" id="UP000188600"/>
    </source>
</evidence>
<dbReference type="PANTHER" id="PTHR46558">
    <property type="entry name" value="TRACRIPTIONAL REGULATORY PROTEIN-RELATED-RELATED"/>
    <property type="match status" value="1"/>
</dbReference>
<keyword evidence="1" id="KW-0238">DNA-binding</keyword>
<reference evidence="5 6" key="1">
    <citation type="submission" date="2016-12" db="EMBL/GenBank/DDBJ databases">
        <authorList>
            <person name="Gulvik C.A."/>
        </authorList>
    </citation>
    <scope>NUCLEOTIDE SEQUENCE [LARGE SCALE GENOMIC DNA]</scope>
    <source>
        <strain evidence="4 6">12-5202</strain>
        <strain evidence="3 5">12-5291</strain>
    </source>
</reference>
<proteinExistence type="predicted"/>
<dbReference type="Gene3D" id="1.10.260.40">
    <property type="entry name" value="lambda repressor-like DNA-binding domains"/>
    <property type="match status" value="1"/>
</dbReference>
<evidence type="ECO:0000259" key="2">
    <source>
        <dbReference type="PROSITE" id="PS50943"/>
    </source>
</evidence>
<dbReference type="AlphaFoldDB" id="A0AB36JR03"/>
<dbReference type="CDD" id="cd00093">
    <property type="entry name" value="HTH_XRE"/>
    <property type="match status" value="1"/>
</dbReference>
<dbReference type="InterPro" id="IPR010982">
    <property type="entry name" value="Lambda_DNA-bd_dom_sf"/>
</dbReference>
<dbReference type="EMBL" id="MSPR01000007">
    <property type="protein sequence ID" value="ONK29802.1"/>
    <property type="molecule type" value="Genomic_DNA"/>
</dbReference>
<dbReference type="Pfam" id="PF01381">
    <property type="entry name" value="HTH_3"/>
    <property type="match status" value="1"/>
</dbReference>
<evidence type="ECO:0000256" key="1">
    <source>
        <dbReference type="ARBA" id="ARBA00023125"/>
    </source>
</evidence>
<organism evidence="3 5">
    <name type="scientific">Streptococcus azizii</name>
    <dbReference type="NCBI Taxonomy" id="1579424"/>
    <lineage>
        <taxon>Bacteria</taxon>
        <taxon>Bacillati</taxon>
        <taxon>Bacillota</taxon>
        <taxon>Bacilli</taxon>
        <taxon>Lactobacillales</taxon>
        <taxon>Streptococcaceae</taxon>
        <taxon>Streptococcus</taxon>
    </lineage>
</organism>
<dbReference type="SUPFAM" id="SSF47413">
    <property type="entry name" value="lambda repressor-like DNA-binding domains"/>
    <property type="match status" value="1"/>
</dbReference>
<dbReference type="SMART" id="SM00530">
    <property type="entry name" value="HTH_XRE"/>
    <property type="match status" value="1"/>
</dbReference>
<evidence type="ECO:0000313" key="3">
    <source>
        <dbReference type="EMBL" id="ONK27622.1"/>
    </source>
</evidence>
<dbReference type="Proteomes" id="UP000188600">
    <property type="component" value="Unassembled WGS sequence"/>
</dbReference>
<evidence type="ECO:0000313" key="4">
    <source>
        <dbReference type="EMBL" id="ONK29802.1"/>
    </source>
</evidence>
<sequence>MLLNEKIRLIRSIHHLSQEEFAEIFAVSRQSISKWEKGSSIPDLQSLIKIADFAAISLDQLVREENDFPPLQTTKPPAAENKSLSIPHFSIQNYLGKVCDVSLNSMWYSVLRNIKIIGCYQEMVCFEKNQRYGYFNLNRCTSILIKKEEAYTAHHHISLGKCKAYTNIDRFWGGHHYLFSQVVAVDETGIKLQTGTFTTKIDFSHLVILMMK</sequence>
<gene>
    <name evidence="4" type="ORF">BVE84_04585</name>
    <name evidence="3" type="ORF">BVE86_04425</name>
</gene>
<dbReference type="EMBL" id="MSPT01000008">
    <property type="protein sequence ID" value="ONK27622.1"/>
    <property type="molecule type" value="Genomic_DNA"/>
</dbReference>
<comment type="caution">
    <text evidence="3">The sequence shown here is derived from an EMBL/GenBank/DDBJ whole genome shotgun (WGS) entry which is preliminary data.</text>
</comment>
<name>A0AB36JR03_9STRE</name>
<keyword evidence="6" id="KW-1185">Reference proteome</keyword>
<dbReference type="PANTHER" id="PTHR46558:SF4">
    <property type="entry name" value="DNA-BIDING PHAGE PROTEIN"/>
    <property type="match status" value="1"/>
</dbReference>
<dbReference type="InterPro" id="IPR001387">
    <property type="entry name" value="Cro/C1-type_HTH"/>
</dbReference>
<evidence type="ECO:0000313" key="6">
    <source>
        <dbReference type="Proteomes" id="UP000188946"/>
    </source>
</evidence>
<dbReference type="RefSeq" id="WP_076995889.1">
    <property type="nucleotide sequence ID" value="NZ_MSPR01000007.1"/>
</dbReference>
<protein>
    <recommendedName>
        <fullName evidence="2">HTH cro/C1-type domain-containing protein</fullName>
    </recommendedName>
</protein>
<feature type="domain" description="HTH cro/C1-type" evidence="2">
    <location>
        <begin position="7"/>
        <end position="61"/>
    </location>
</feature>